<dbReference type="GO" id="GO:0010181">
    <property type="term" value="F:FMN binding"/>
    <property type="evidence" value="ECO:0007669"/>
    <property type="project" value="TreeGrafter"/>
</dbReference>
<dbReference type="CDD" id="cd07304">
    <property type="entry name" value="Chorismate_synthase"/>
    <property type="match status" value="1"/>
</dbReference>
<dbReference type="FunFam" id="3.60.150.10:FF:000002">
    <property type="entry name" value="Chorismate synthase"/>
    <property type="match status" value="1"/>
</dbReference>
<dbReference type="InterPro" id="IPR000453">
    <property type="entry name" value="Chorismate_synth"/>
</dbReference>
<dbReference type="AlphaFoldDB" id="A0A3B0QQ25"/>
<dbReference type="PANTHER" id="PTHR21085:SF0">
    <property type="entry name" value="CHORISMATE SYNTHASE"/>
    <property type="match status" value="1"/>
</dbReference>
<dbReference type="GO" id="GO:0008652">
    <property type="term" value="P:amino acid biosynthetic process"/>
    <property type="evidence" value="ECO:0007669"/>
    <property type="project" value="UniProtKB-KW"/>
</dbReference>
<keyword evidence="9" id="KW-0057">Aromatic amino acid biosynthesis</keyword>
<dbReference type="InterPro" id="IPR020541">
    <property type="entry name" value="Chorismate_synthase_CS"/>
</dbReference>
<dbReference type="PANTHER" id="PTHR21085">
    <property type="entry name" value="CHORISMATE SYNTHASE"/>
    <property type="match status" value="1"/>
</dbReference>
<gene>
    <name evidence="11" type="ORF">MNBD_DELTA01-1668</name>
</gene>
<organism evidence="11">
    <name type="scientific">hydrothermal vent metagenome</name>
    <dbReference type="NCBI Taxonomy" id="652676"/>
    <lineage>
        <taxon>unclassified sequences</taxon>
        <taxon>metagenomes</taxon>
        <taxon>ecological metagenomes</taxon>
    </lineage>
</organism>
<dbReference type="GO" id="GO:0009073">
    <property type="term" value="P:aromatic amino acid family biosynthetic process"/>
    <property type="evidence" value="ECO:0007669"/>
    <property type="project" value="UniProtKB-KW"/>
</dbReference>
<comment type="pathway">
    <text evidence="1">Metabolic intermediate biosynthesis; chorismate biosynthesis; chorismate from D-erythrose 4-phosphate and phosphoenolpyruvate: step 7/7.</text>
</comment>
<keyword evidence="6" id="KW-0288">FMN</keyword>
<evidence type="ECO:0000256" key="9">
    <source>
        <dbReference type="ARBA" id="ARBA00023141"/>
    </source>
</evidence>
<dbReference type="Gene3D" id="3.60.150.10">
    <property type="entry name" value="Chorismate synthase AroC"/>
    <property type="match status" value="1"/>
</dbReference>
<dbReference type="GO" id="GO:0004107">
    <property type="term" value="F:chorismate synthase activity"/>
    <property type="evidence" value="ECO:0007669"/>
    <property type="project" value="UniProtKB-EC"/>
</dbReference>
<dbReference type="UniPathway" id="UPA00053">
    <property type="reaction ID" value="UER00090"/>
</dbReference>
<keyword evidence="10 11" id="KW-0456">Lyase</keyword>
<reference evidence="11" key="1">
    <citation type="submission" date="2018-06" db="EMBL/GenBank/DDBJ databases">
        <authorList>
            <person name="Zhirakovskaya E."/>
        </authorList>
    </citation>
    <scope>NUCLEOTIDE SEQUENCE</scope>
</reference>
<dbReference type="PIRSF" id="PIRSF001456">
    <property type="entry name" value="Chorismate_synth"/>
    <property type="match status" value="1"/>
</dbReference>
<keyword evidence="8" id="KW-0521">NADP</keyword>
<evidence type="ECO:0000256" key="7">
    <source>
        <dbReference type="ARBA" id="ARBA00022827"/>
    </source>
</evidence>
<dbReference type="GO" id="GO:0009423">
    <property type="term" value="P:chorismate biosynthetic process"/>
    <property type="evidence" value="ECO:0007669"/>
    <property type="project" value="UniProtKB-UniPathway"/>
</dbReference>
<evidence type="ECO:0000256" key="8">
    <source>
        <dbReference type="ARBA" id="ARBA00022857"/>
    </source>
</evidence>
<dbReference type="NCBIfam" id="NF003793">
    <property type="entry name" value="PRK05382.1"/>
    <property type="match status" value="1"/>
</dbReference>
<keyword evidence="5" id="KW-0285">Flavoprotein</keyword>
<evidence type="ECO:0000256" key="6">
    <source>
        <dbReference type="ARBA" id="ARBA00022643"/>
    </source>
</evidence>
<name>A0A3B0QQ25_9ZZZZ</name>
<evidence type="ECO:0000313" key="11">
    <source>
        <dbReference type="EMBL" id="VAV82631.1"/>
    </source>
</evidence>
<accession>A0A3B0QQ25</accession>
<dbReference type="GO" id="GO:0005829">
    <property type="term" value="C:cytosol"/>
    <property type="evidence" value="ECO:0007669"/>
    <property type="project" value="TreeGrafter"/>
</dbReference>
<keyword evidence="4" id="KW-0028">Amino-acid biosynthesis</keyword>
<dbReference type="NCBIfam" id="TIGR00033">
    <property type="entry name" value="aroC"/>
    <property type="match status" value="1"/>
</dbReference>
<evidence type="ECO:0000256" key="10">
    <source>
        <dbReference type="ARBA" id="ARBA00023239"/>
    </source>
</evidence>
<protein>
    <recommendedName>
        <fullName evidence="3">chorismate synthase</fullName>
        <ecNumber evidence="3">4.2.3.5</ecNumber>
    </recommendedName>
</protein>
<comment type="similarity">
    <text evidence="2">Belongs to the chorismate synthase family.</text>
</comment>
<dbReference type="SUPFAM" id="SSF103263">
    <property type="entry name" value="Chorismate synthase, AroC"/>
    <property type="match status" value="1"/>
</dbReference>
<evidence type="ECO:0000256" key="1">
    <source>
        <dbReference type="ARBA" id="ARBA00005044"/>
    </source>
</evidence>
<dbReference type="PROSITE" id="PS00787">
    <property type="entry name" value="CHORISMATE_SYNTHASE_1"/>
    <property type="match status" value="1"/>
</dbReference>
<keyword evidence="7" id="KW-0274">FAD</keyword>
<evidence type="ECO:0000256" key="4">
    <source>
        <dbReference type="ARBA" id="ARBA00022605"/>
    </source>
</evidence>
<proteinExistence type="inferred from homology"/>
<evidence type="ECO:0000256" key="2">
    <source>
        <dbReference type="ARBA" id="ARBA00008014"/>
    </source>
</evidence>
<evidence type="ECO:0000256" key="3">
    <source>
        <dbReference type="ARBA" id="ARBA00013036"/>
    </source>
</evidence>
<sequence>MLRYLTAGESHGRSLVAIVEGMPSGLNIEASDIDKDLARRQGGYGRGARMAIEKDKVMLNSGVRHGQTLGSPVSLIVANRDWENWHGKMSEARVTPKEAGAKVTRPRPGHADLTGVLKYARGDARDILERSSARETAVRVAVGGLAKRLLSEFGIGIWSWVFEIGGVDYTEGCESPEKLHSLAEGSLVRCPDQKISQRMKQRIDQLKKRGDSVGGFFRVVATGVPPGLGSHVQWDRKLDGRLAMALMSVQAIKSVEVGMGAGVGKLPGSRVHDEIFYGTACRKDAEFWPPKKRFYRKTNNAGGIEGGMSNGEPIILSAAMKPIPTLYKPLLSVDMKTKKSFEASVERSDVCAVPAASVIGEAVVAFALAEFFLDKFGGDSIAEIKRNYKGYLAQIKRF</sequence>
<dbReference type="HAMAP" id="MF_00300">
    <property type="entry name" value="Chorismate_synth"/>
    <property type="match status" value="1"/>
</dbReference>
<dbReference type="EC" id="4.2.3.5" evidence="3"/>
<dbReference type="InterPro" id="IPR035904">
    <property type="entry name" value="Chorismate_synth_AroC_sf"/>
</dbReference>
<evidence type="ECO:0000256" key="5">
    <source>
        <dbReference type="ARBA" id="ARBA00022630"/>
    </source>
</evidence>
<dbReference type="EMBL" id="UOEA01000023">
    <property type="protein sequence ID" value="VAV82631.1"/>
    <property type="molecule type" value="Genomic_DNA"/>
</dbReference>
<dbReference type="PROSITE" id="PS00789">
    <property type="entry name" value="CHORISMATE_SYNTHASE_3"/>
    <property type="match status" value="1"/>
</dbReference>
<dbReference type="Pfam" id="PF01264">
    <property type="entry name" value="Chorismate_synt"/>
    <property type="match status" value="1"/>
</dbReference>